<dbReference type="Proteomes" id="UP000539473">
    <property type="component" value="Unassembled WGS sequence"/>
</dbReference>
<evidence type="ECO:0000259" key="2">
    <source>
        <dbReference type="SMART" id="SM00776"/>
    </source>
</evidence>
<dbReference type="InterPro" id="IPR038637">
    <property type="entry name" value="NPCBM_sf"/>
</dbReference>
<dbReference type="InterPro" id="IPR006652">
    <property type="entry name" value="Kelch_1"/>
</dbReference>
<sequence>MSIFSPDRPAPRVTRLAAVLTVTLAACTTPGTSSPQPAHTDPYGHGATHPWSDRNTSPAAIPAKLNQVSALDYSSATNGWGPLERNASNGSEQASDGRTLTVAGQTFSSGLGVHAPSEIIYTLPGTCSTITAQVGVDDETAGKGSVVFQVYGDGRKLADSGTRTGGQGAFTLSAPLKGVKEVKLVVTDAGDGIAYDHADWGSATLDCAPVVSPPPTAATTVVYTPIASQPNAVGVSEGQGVVSGGRLYVFGGFDSLRACCTPTNRVQAFDPLTNTWTARTVMPGTGLTHAGITSNGSIIYFAGGYSGLPGPNGTWSGQVFGTTQVWAFDTGSQQYSPLPALPVPLAAGQLQYLDGKLHYFGGTNRARNQDLSVHYVLDLGARQTTWTVAAPLLHARNHLGSAVLNGKIYAIGGQTGHDSTLTTQPWVEAYDPPTNTWTPLAPLPRARSHISNSTFVLGGRIIVAGGETAHNVPMADVTAYDPVSNTWTPLTPLPVARVSGVAGAIGNSFYFTGGNASAQGWKATLSEVASARLPDPSQAR</sequence>
<dbReference type="SMART" id="SM00776">
    <property type="entry name" value="NPCBM"/>
    <property type="match status" value="1"/>
</dbReference>
<dbReference type="EMBL" id="BNAJ01000001">
    <property type="protein sequence ID" value="GHF31847.1"/>
    <property type="molecule type" value="Genomic_DNA"/>
</dbReference>
<name>A0A7W8NLU1_9DEIO</name>
<dbReference type="Pfam" id="PF01344">
    <property type="entry name" value="Kelch_1"/>
    <property type="match status" value="1"/>
</dbReference>
<dbReference type="RefSeq" id="WP_184109297.1">
    <property type="nucleotide sequence ID" value="NZ_BNAJ01000001.1"/>
</dbReference>
<dbReference type="SUPFAM" id="SSF49785">
    <property type="entry name" value="Galactose-binding domain-like"/>
    <property type="match status" value="1"/>
</dbReference>
<evidence type="ECO:0000313" key="3">
    <source>
        <dbReference type="EMBL" id="GHF31847.1"/>
    </source>
</evidence>
<keyword evidence="6" id="KW-1185">Reference proteome</keyword>
<feature type="region of interest" description="Disordered" evidence="1">
    <location>
        <begin position="28"/>
        <end position="58"/>
    </location>
</feature>
<gene>
    <name evidence="3" type="ORF">GCM10017781_05490</name>
    <name evidence="4" type="ORF">HNQ07_000493</name>
</gene>
<dbReference type="Gene3D" id="2.120.10.80">
    <property type="entry name" value="Kelch-type beta propeller"/>
    <property type="match status" value="2"/>
</dbReference>
<dbReference type="EMBL" id="JACHFK010000001">
    <property type="protein sequence ID" value="MBB5375049.1"/>
    <property type="molecule type" value="Genomic_DNA"/>
</dbReference>
<reference evidence="4 5" key="3">
    <citation type="submission" date="2020-08" db="EMBL/GenBank/DDBJ databases">
        <title>Genomic Encyclopedia of Type Strains, Phase IV (KMG-IV): sequencing the most valuable type-strain genomes for metagenomic binning, comparative biology and taxonomic classification.</title>
        <authorList>
            <person name="Goeker M."/>
        </authorList>
    </citation>
    <scope>NUCLEOTIDE SEQUENCE [LARGE SCALE GENOMIC DNA]</scope>
    <source>
        <strain evidence="4 5">DSM 27521</strain>
    </source>
</reference>
<proteinExistence type="predicted"/>
<accession>A0A7W8NLU1</accession>
<evidence type="ECO:0000313" key="6">
    <source>
        <dbReference type="Proteomes" id="UP000619376"/>
    </source>
</evidence>
<reference evidence="3" key="1">
    <citation type="journal article" date="2014" name="Int. J. Syst. Evol. Microbiol.">
        <title>Complete genome of a new Firmicutes species belonging to the dominant human colonic microbiota ('Ruminococcus bicirculans') reveals two chromosomes and a selective capacity to utilize plant glucans.</title>
        <authorList>
            <consortium name="NISC Comparative Sequencing Program"/>
            <person name="Wegmann U."/>
            <person name="Louis P."/>
            <person name="Goesmann A."/>
            <person name="Henrissat B."/>
            <person name="Duncan S.H."/>
            <person name="Flint H.J."/>
        </authorList>
    </citation>
    <scope>NUCLEOTIDE SEQUENCE</scope>
    <source>
        <strain evidence="3">CGMCC 1.18437</strain>
    </source>
</reference>
<evidence type="ECO:0000256" key="1">
    <source>
        <dbReference type="SAM" id="MobiDB-lite"/>
    </source>
</evidence>
<dbReference type="Pfam" id="PF08305">
    <property type="entry name" value="NPCBM"/>
    <property type="match status" value="1"/>
</dbReference>
<dbReference type="InterPro" id="IPR013222">
    <property type="entry name" value="Glyco_hyd_98_carb-bd"/>
</dbReference>
<reference evidence="3" key="4">
    <citation type="submission" date="2024-05" db="EMBL/GenBank/DDBJ databases">
        <authorList>
            <person name="Sun Q."/>
            <person name="Zhou Y."/>
        </authorList>
    </citation>
    <scope>NUCLEOTIDE SEQUENCE</scope>
    <source>
        <strain evidence="3">CGMCC 1.18437</strain>
    </source>
</reference>
<dbReference type="SMART" id="SM00612">
    <property type="entry name" value="Kelch"/>
    <property type="match status" value="5"/>
</dbReference>
<organism evidence="4 5">
    <name type="scientific">Deinococcus metalli</name>
    <dbReference type="NCBI Taxonomy" id="1141878"/>
    <lineage>
        <taxon>Bacteria</taxon>
        <taxon>Thermotogati</taxon>
        <taxon>Deinococcota</taxon>
        <taxon>Deinococci</taxon>
        <taxon>Deinococcales</taxon>
        <taxon>Deinococcaceae</taxon>
        <taxon>Deinococcus</taxon>
    </lineage>
</organism>
<evidence type="ECO:0000313" key="5">
    <source>
        <dbReference type="Proteomes" id="UP000539473"/>
    </source>
</evidence>
<dbReference type="InterPro" id="IPR053256">
    <property type="entry name" value="Kelch_repeat-containing"/>
</dbReference>
<dbReference type="PANTHER" id="PTHR46773">
    <property type="match status" value="1"/>
</dbReference>
<evidence type="ECO:0000313" key="4">
    <source>
        <dbReference type="EMBL" id="MBB5375049.1"/>
    </source>
</evidence>
<dbReference type="Gene3D" id="2.60.120.1060">
    <property type="entry name" value="NPCBM/NEW2 domain"/>
    <property type="match status" value="1"/>
</dbReference>
<feature type="domain" description="Glycosyl hydrolase family 98 putative carbohydrate-binding module" evidence="2">
    <location>
        <begin position="62"/>
        <end position="207"/>
    </location>
</feature>
<dbReference type="InterPro" id="IPR008979">
    <property type="entry name" value="Galactose-bd-like_sf"/>
</dbReference>
<dbReference type="SUPFAM" id="SSF117281">
    <property type="entry name" value="Kelch motif"/>
    <property type="match status" value="1"/>
</dbReference>
<reference evidence="6" key="2">
    <citation type="journal article" date="2019" name="Int. J. Syst. Evol. Microbiol.">
        <title>The Global Catalogue of Microorganisms (GCM) 10K type strain sequencing project: providing services to taxonomists for standard genome sequencing and annotation.</title>
        <authorList>
            <consortium name="The Broad Institute Genomics Platform"/>
            <consortium name="The Broad Institute Genome Sequencing Center for Infectious Disease"/>
            <person name="Wu L."/>
            <person name="Ma J."/>
        </authorList>
    </citation>
    <scope>NUCLEOTIDE SEQUENCE [LARGE SCALE GENOMIC DNA]</scope>
    <source>
        <strain evidence="6">CGMCC 1.18437</strain>
    </source>
</reference>
<dbReference type="InterPro" id="IPR015915">
    <property type="entry name" value="Kelch-typ_b-propeller"/>
</dbReference>
<dbReference type="Proteomes" id="UP000619376">
    <property type="component" value="Unassembled WGS sequence"/>
</dbReference>
<dbReference type="AlphaFoldDB" id="A0A7W8NLU1"/>
<dbReference type="PANTHER" id="PTHR46773:SF5">
    <property type="entry name" value="OS04G0487100 PROTEIN"/>
    <property type="match status" value="1"/>
</dbReference>
<protein>
    <submittedName>
        <fullName evidence="4">N-acetylneuraminic acid mutarotase</fullName>
    </submittedName>
</protein>
<comment type="caution">
    <text evidence="4">The sequence shown here is derived from an EMBL/GenBank/DDBJ whole genome shotgun (WGS) entry which is preliminary data.</text>
</comment>
<dbReference type="Pfam" id="PF24681">
    <property type="entry name" value="Kelch_KLHDC2_KLHL20_DRC7"/>
    <property type="match status" value="1"/>
</dbReference>